<keyword evidence="1" id="KW-1133">Transmembrane helix</keyword>
<accession>A0ABV9HG86</accession>
<keyword evidence="3" id="KW-1185">Reference proteome</keyword>
<dbReference type="RefSeq" id="WP_377134246.1">
    <property type="nucleotide sequence ID" value="NZ_JBHSFI010000003.1"/>
</dbReference>
<sequence>MIIEDQAVAIAFGIASIAAGVALNVWNRPIAGHMLKAQFRDPDAPKNQWFYAFAKVIGWFLIVHGIATPLLVLTGFLSGPDVVVTWPPDQQ</sequence>
<dbReference type="Proteomes" id="UP001596011">
    <property type="component" value="Unassembled WGS sequence"/>
</dbReference>
<name>A0ABV9HG86_9MICO</name>
<keyword evidence="1" id="KW-0812">Transmembrane</keyword>
<reference evidence="3" key="1">
    <citation type="journal article" date="2019" name="Int. J. Syst. Evol. Microbiol.">
        <title>The Global Catalogue of Microorganisms (GCM) 10K type strain sequencing project: providing services to taxonomists for standard genome sequencing and annotation.</title>
        <authorList>
            <consortium name="The Broad Institute Genomics Platform"/>
            <consortium name="The Broad Institute Genome Sequencing Center for Infectious Disease"/>
            <person name="Wu L."/>
            <person name="Ma J."/>
        </authorList>
    </citation>
    <scope>NUCLEOTIDE SEQUENCE [LARGE SCALE GENOMIC DNA]</scope>
    <source>
        <strain evidence="3">CCUG 42722</strain>
    </source>
</reference>
<evidence type="ECO:0000313" key="2">
    <source>
        <dbReference type="EMBL" id="MFC4628294.1"/>
    </source>
</evidence>
<organism evidence="2 3">
    <name type="scientific">Promicromonospora alba</name>
    <dbReference type="NCBI Taxonomy" id="1616110"/>
    <lineage>
        <taxon>Bacteria</taxon>
        <taxon>Bacillati</taxon>
        <taxon>Actinomycetota</taxon>
        <taxon>Actinomycetes</taxon>
        <taxon>Micrococcales</taxon>
        <taxon>Promicromonosporaceae</taxon>
        <taxon>Promicromonospora</taxon>
    </lineage>
</organism>
<proteinExistence type="predicted"/>
<gene>
    <name evidence="2" type="ORF">ACFO6V_08610</name>
</gene>
<dbReference type="EMBL" id="JBHSFI010000003">
    <property type="protein sequence ID" value="MFC4628294.1"/>
    <property type="molecule type" value="Genomic_DNA"/>
</dbReference>
<evidence type="ECO:0000313" key="3">
    <source>
        <dbReference type="Proteomes" id="UP001596011"/>
    </source>
</evidence>
<evidence type="ECO:0000256" key="1">
    <source>
        <dbReference type="SAM" id="Phobius"/>
    </source>
</evidence>
<feature type="transmembrane region" description="Helical" evidence="1">
    <location>
        <begin position="6"/>
        <end position="26"/>
    </location>
</feature>
<comment type="caution">
    <text evidence="2">The sequence shown here is derived from an EMBL/GenBank/DDBJ whole genome shotgun (WGS) entry which is preliminary data.</text>
</comment>
<protein>
    <recommendedName>
        <fullName evidence="4">SdpI/YhfL family protein</fullName>
    </recommendedName>
</protein>
<keyword evidence="1" id="KW-0472">Membrane</keyword>
<evidence type="ECO:0008006" key="4">
    <source>
        <dbReference type="Google" id="ProtNLM"/>
    </source>
</evidence>
<feature type="transmembrane region" description="Helical" evidence="1">
    <location>
        <begin position="56"/>
        <end position="77"/>
    </location>
</feature>